<dbReference type="EMBL" id="CM039433">
    <property type="protein sequence ID" value="KAI4326876.1"/>
    <property type="molecule type" value="Genomic_DNA"/>
</dbReference>
<name>A0ACB9MT04_BAUVA</name>
<sequence length="102" mass="11522">MSSISDDAERERAVDTAMVERKDQFKAVLFLAYQSLGFLFGDLSISPLYVFPNIFSGRLQHVQNEDAIFGAFSLVFWTLNLISLFKYAIIMLSTDDNGEGKE</sequence>
<dbReference type="Proteomes" id="UP000828941">
    <property type="component" value="Chromosome 8"/>
</dbReference>
<reference evidence="1 2" key="1">
    <citation type="journal article" date="2022" name="DNA Res.">
        <title>Chromosomal-level genome assembly of the orchid tree Bauhinia variegata (Leguminosae; Cercidoideae) supports the allotetraploid origin hypothesis of Bauhinia.</title>
        <authorList>
            <person name="Zhong Y."/>
            <person name="Chen Y."/>
            <person name="Zheng D."/>
            <person name="Pang J."/>
            <person name="Liu Y."/>
            <person name="Luo S."/>
            <person name="Meng S."/>
            <person name="Qian L."/>
            <person name="Wei D."/>
            <person name="Dai S."/>
            <person name="Zhou R."/>
        </authorList>
    </citation>
    <scope>NUCLEOTIDE SEQUENCE [LARGE SCALE GENOMIC DNA]</scope>
    <source>
        <strain evidence="1">BV-YZ2020</strain>
    </source>
</reference>
<evidence type="ECO:0000313" key="1">
    <source>
        <dbReference type="EMBL" id="KAI4326876.1"/>
    </source>
</evidence>
<comment type="caution">
    <text evidence="1">The sequence shown here is derived from an EMBL/GenBank/DDBJ whole genome shotgun (WGS) entry which is preliminary data.</text>
</comment>
<accession>A0ACB9MT04</accession>
<proteinExistence type="predicted"/>
<keyword evidence="2" id="KW-1185">Reference proteome</keyword>
<gene>
    <name evidence="1" type="ORF">L6164_019400</name>
</gene>
<organism evidence="1 2">
    <name type="scientific">Bauhinia variegata</name>
    <name type="common">Purple orchid tree</name>
    <name type="synonym">Phanera variegata</name>
    <dbReference type="NCBI Taxonomy" id="167791"/>
    <lineage>
        <taxon>Eukaryota</taxon>
        <taxon>Viridiplantae</taxon>
        <taxon>Streptophyta</taxon>
        <taxon>Embryophyta</taxon>
        <taxon>Tracheophyta</taxon>
        <taxon>Spermatophyta</taxon>
        <taxon>Magnoliopsida</taxon>
        <taxon>eudicotyledons</taxon>
        <taxon>Gunneridae</taxon>
        <taxon>Pentapetalae</taxon>
        <taxon>rosids</taxon>
        <taxon>fabids</taxon>
        <taxon>Fabales</taxon>
        <taxon>Fabaceae</taxon>
        <taxon>Cercidoideae</taxon>
        <taxon>Cercideae</taxon>
        <taxon>Bauhiniinae</taxon>
        <taxon>Bauhinia</taxon>
    </lineage>
</organism>
<evidence type="ECO:0000313" key="2">
    <source>
        <dbReference type="Proteomes" id="UP000828941"/>
    </source>
</evidence>
<protein>
    <submittedName>
        <fullName evidence="1">Uncharacterized protein</fullName>
    </submittedName>
</protein>